<reference evidence="1" key="2">
    <citation type="submission" date="2022-01" db="EMBL/GenBank/DDBJ databases">
        <authorList>
            <person name="Yamashiro T."/>
            <person name="Shiraishi A."/>
            <person name="Satake H."/>
            <person name="Nakayama K."/>
        </authorList>
    </citation>
    <scope>NUCLEOTIDE SEQUENCE</scope>
</reference>
<organism evidence="1 2">
    <name type="scientific">Tanacetum coccineum</name>
    <dbReference type="NCBI Taxonomy" id="301880"/>
    <lineage>
        <taxon>Eukaryota</taxon>
        <taxon>Viridiplantae</taxon>
        <taxon>Streptophyta</taxon>
        <taxon>Embryophyta</taxon>
        <taxon>Tracheophyta</taxon>
        <taxon>Spermatophyta</taxon>
        <taxon>Magnoliopsida</taxon>
        <taxon>eudicotyledons</taxon>
        <taxon>Gunneridae</taxon>
        <taxon>Pentapetalae</taxon>
        <taxon>asterids</taxon>
        <taxon>campanulids</taxon>
        <taxon>Asterales</taxon>
        <taxon>Asteraceae</taxon>
        <taxon>Asteroideae</taxon>
        <taxon>Anthemideae</taxon>
        <taxon>Anthemidinae</taxon>
        <taxon>Tanacetum</taxon>
    </lineage>
</organism>
<proteinExistence type="predicted"/>
<keyword evidence="2" id="KW-1185">Reference proteome</keyword>
<protein>
    <recommendedName>
        <fullName evidence="3">Reverse transcriptase domain-containing protein</fullName>
    </recommendedName>
</protein>
<reference evidence="1" key="1">
    <citation type="journal article" date="2022" name="Int. J. Mol. Sci.">
        <title>Draft Genome of Tanacetum Coccineum: Genomic Comparison of Closely Related Tanacetum-Family Plants.</title>
        <authorList>
            <person name="Yamashiro T."/>
            <person name="Shiraishi A."/>
            <person name="Nakayama K."/>
            <person name="Satake H."/>
        </authorList>
    </citation>
    <scope>NUCLEOTIDE SEQUENCE</scope>
</reference>
<name>A0ABQ5EV20_9ASTR</name>
<dbReference type="Gene3D" id="3.30.70.270">
    <property type="match status" value="1"/>
</dbReference>
<sequence length="138" mass="15534">MHANLLANCSVAQKEGKELYAKFSKCNFWLSKVQFLGHVIDSEGIHVDHAKIESIKDWESPRTHRNSPLLDGDFGGCGVCSQDVETYLTDDERRTYSGRCVGSKRVDLKSLPSSSLVMTIGLKLLREFGMITLRQEKK</sequence>
<dbReference type="InterPro" id="IPR043502">
    <property type="entry name" value="DNA/RNA_pol_sf"/>
</dbReference>
<evidence type="ECO:0000313" key="1">
    <source>
        <dbReference type="EMBL" id="GJT54820.1"/>
    </source>
</evidence>
<dbReference type="InterPro" id="IPR043128">
    <property type="entry name" value="Rev_trsase/Diguanyl_cyclase"/>
</dbReference>
<gene>
    <name evidence="1" type="ORF">Tco_0989874</name>
</gene>
<dbReference type="SUPFAM" id="SSF56672">
    <property type="entry name" value="DNA/RNA polymerases"/>
    <property type="match status" value="1"/>
</dbReference>
<accession>A0ABQ5EV20</accession>
<comment type="caution">
    <text evidence="1">The sequence shown here is derived from an EMBL/GenBank/DDBJ whole genome shotgun (WGS) entry which is preliminary data.</text>
</comment>
<evidence type="ECO:0000313" key="2">
    <source>
        <dbReference type="Proteomes" id="UP001151760"/>
    </source>
</evidence>
<evidence type="ECO:0008006" key="3">
    <source>
        <dbReference type="Google" id="ProtNLM"/>
    </source>
</evidence>
<dbReference type="Proteomes" id="UP001151760">
    <property type="component" value="Unassembled WGS sequence"/>
</dbReference>
<dbReference type="EMBL" id="BQNB010016705">
    <property type="protein sequence ID" value="GJT54820.1"/>
    <property type="molecule type" value="Genomic_DNA"/>
</dbReference>